<dbReference type="OrthoDB" id="9809908at2"/>
<feature type="domain" description="Signal transduction histidine kinase internal region" evidence="2">
    <location>
        <begin position="161"/>
        <end position="233"/>
    </location>
</feature>
<feature type="transmembrane region" description="Helical" evidence="1">
    <location>
        <begin position="37"/>
        <end position="59"/>
    </location>
</feature>
<dbReference type="Proteomes" id="UP000295620">
    <property type="component" value="Unassembled WGS sequence"/>
</dbReference>
<dbReference type="RefSeq" id="WP_133574281.1">
    <property type="nucleotide sequence ID" value="NZ_SNYC01000003.1"/>
</dbReference>
<dbReference type="Gene3D" id="3.30.565.10">
    <property type="entry name" value="Histidine kinase-like ATPase, C-terminal domain"/>
    <property type="match status" value="1"/>
</dbReference>
<feature type="transmembrane region" description="Helical" evidence="1">
    <location>
        <begin position="12"/>
        <end position="31"/>
    </location>
</feature>
<dbReference type="PANTHER" id="PTHR34220">
    <property type="entry name" value="SENSOR HISTIDINE KINASE YPDA"/>
    <property type="match status" value="1"/>
</dbReference>
<feature type="transmembrane region" description="Helical" evidence="1">
    <location>
        <begin position="110"/>
        <end position="130"/>
    </location>
</feature>
<dbReference type="InterPro" id="IPR050640">
    <property type="entry name" value="Bact_2-comp_sensor_kinase"/>
</dbReference>
<dbReference type="EMBL" id="SNYC01000003">
    <property type="protein sequence ID" value="TDQ11186.1"/>
    <property type="molecule type" value="Genomic_DNA"/>
</dbReference>
<keyword evidence="3" id="KW-0808">Transferase</keyword>
<keyword evidence="1" id="KW-0472">Membrane</keyword>
<comment type="caution">
    <text evidence="3">The sequence shown here is derived from an EMBL/GenBank/DDBJ whole genome shotgun (WGS) entry which is preliminary data.</text>
</comment>
<name>A0A4R6SXR5_9SPHI</name>
<keyword evidence="1" id="KW-1133">Transmembrane helix</keyword>
<sequence length="345" mass="39970">MEVKLPVKNLVRINFLLSLVMSGYVFVFLFLDKNQNNRFLFTLMTFLVISLIGFANILIVIRLRRIFGNNIKKFKRYRYLFTYLVSALAYLIIWPIFATLGHQKWSFLDGFNFFMLFCSSAVVNTLILVLHNHILLKDEKAQSDLELSKIKAAHAEAANLLLRQQIQPHFLFNALNMLKSLYRINTDTGDTYMVHLANFLRASTFNHGANVSKLGDELKILNDYLEMQKIRFELALNCTIMIPDESLNSFYLPSFSLQPLLENAIKHNELTEEMPLHVWISQEGDRVVVTNNLQKKKISEISTNNGLANLAERYRLWSGDEVIIKESQHQFLVSIKLLENGYSDH</sequence>
<evidence type="ECO:0000259" key="2">
    <source>
        <dbReference type="Pfam" id="PF06580"/>
    </source>
</evidence>
<dbReference type="AlphaFoldDB" id="A0A4R6SXR5"/>
<evidence type="ECO:0000313" key="4">
    <source>
        <dbReference type="Proteomes" id="UP000295620"/>
    </source>
</evidence>
<dbReference type="InterPro" id="IPR036890">
    <property type="entry name" value="HATPase_C_sf"/>
</dbReference>
<organism evidence="3 4">
    <name type="scientific">Pedobacter metabolipauper</name>
    <dbReference type="NCBI Taxonomy" id="425513"/>
    <lineage>
        <taxon>Bacteria</taxon>
        <taxon>Pseudomonadati</taxon>
        <taxon>Bacteroidota</taxon>
        <taxon>Sphingobacteriia</taxon>
        <taxon>Sphingobacteriales</taxon>
        <taxon>Sphingobacteriaceae</taxon>
        <taxon>Pedobacter</taxon>
    </lineage>
</organism>
<dbReference type="GO" id="GO:0016020">
    <property type="term" value="C:membrane"/>
    <property type="evidence" value="ECO:0007669"/>
    <property type="project" value="InterPro"/>
</dbReference>
<gene>
    <name evidence="3" type="ORF">ATK78_0302</name>
</gene>
<evidence type="ECO:0000256" key="1">
    <source>
        <dbReference type="SAM" id="Phobius"/>
    </source>
</evidence>
<dbReference type="InterPro" id="IPR010559">
    <property type="entry name" value="Sig_transdc_His_kin_internal"/>
</dbReference>
<accession>A0A4R6SXR5</accession>
<dbReference type="PANTHER" id="PTHR34220:SF7">
    <property type="entry name" value="SENSOR HISTIDINE KINASE YPDA"/>
    <property type="match status" value="1"/>
</dbReference>
<dbReference type="Pfam" id="PF06580">
    <property type="entry name" value="His_kinase"/>
    <property type="match status" value="1"/>
</dbReference>
<reference evidence="3 4" key="1">
    <citation type="submission" date="2019-03" db="EMBL/GenBank/DDBJ databases">
        <title>Genomic Encyclopedia of Archaeal and Bacterial Type Strains, Phase II (KMG-II): from individual species to whole genera.</title>
        <authorList>
            <person name="Goeker M."/>
        </authorList>
    </citation>
    <scope>NUCLEOTIDE SEQUENCE [LARGE SCALE GENOMIC DNA]</scope>
    <source>
        <strain evidence="3 4">DSM 19035</strain>
    </source>
</reference>
<dbReference type="GO" id="GO:0000155">
    <property type="term" value="F:phosphorelay sensor kinase activity"/>
    <property type="evidence" value="ECO:0007669"/>
    <property type="project" value="InterPro"/>
</dbReference>
<evidence type="ECO:0000313" key="3">
    <source>
        <dbReference type="EMBL" id="TDQ11186.1"/>
    </source>
</evidence>
<keyword evidence="3" id="KW-0418">Kinase</keyword>
<keyword evidence="1" id="KW-0812">Transmembrane</keyword>
<proteinExistence type="predicted"/>
<keyword evidence="4" id="KW-1185">Reference proteome</keyword>
<feature type="transmembrane region" description="Helical" evidence="1">
    <location>
        <begin position="80"/>
        <end position="98"/>
    </location>
</feature>
<protein>
    <submittedName>
        <fullName evidence="3">Histidine kinase</fullName>
    </submittedName>
</protein>